<gene>
    <name evidence="2" type="ORF">UFOVP767_17</name>
</gene>
<protein>
    <submittedName>
        <fullName evidence="2">Uncharacterized protein</fullName>
    </submittedName>
</protein>
<feature type="region of interest" description="Disordered" evidence="1">
    <location>
        <begin position="1"/>
        <end position="83"/>
    </location>
</feature>
<sequence length="83" mass="8352">MGGVFSKPSAPAPAPAPKQEPAPAPKAAEPVKATGEETKLAANTRARRRMGTRLLFSQERSAGLGTNQTTLGGGAGPGQNTLA</sequence>
<feature type="compositionally biased region" description="Pro residues" evidence="1">
    <location>
        <begin position="10"/>
        <end position="24"/>
    </location>
</feature>
<dbReference type="EMBL" id="LR796714">
    <property type="protein sequence ID" value="CAB4160524.1"/>
    <property type="molecule type" value="Genomic_DNA"/>
</dbReference>
<evidence type="ECO:0000256" key="1">
    <source>
        <dbReference type="SAM" id="MobiDB-lite"/>
    </source>
</evidence>
<accession>A0A6J5NZ50</accession>
<organism evidence="2">
    <name type="scientific">uncultured Caudovirales phage</name>
    <dbReference type="NCBI Taxonomy" id="2100421"/>
    <lineage>
        <taxon>Viruses</taxon>
        <taxon>Duplodnaviria</taxon>
        <taxon>Heunggongvirae</taxon>
        <taxon>Uroviricota</taxon>
        <taxon>Caudoviricetes</taxon>
        <taxon>Peduoviridae</taxon>
        <taxon>Maltschvirus</taxon>
        <taxon>Maltschvirus maltsch</taxon>
    </lineage>
</organism>
<name>A0A6J5NZ50_9CAUD</name>
<reference evidence="2" key="1">
    <citation type="submission" date="2020-04" db="EMBL/GenBank/DDBJ databases">
        <authorList>
            <person name="Chiriac C."/>
            <person name="Salcher M."/>
            <person name="Ghai R."/>
            <person name="Kavagutti S V."/>
        </authorList>
    </citation>
    <scope>NUCLEOTIDE SEQUENCE</scope>
</reference>
<evidence type="ECO:0000313" key="2">
    <source>
        <dbReference type="EMBL" id="CAB4160524.1"/>
    </source>
</evidence>
<proteinExistence type="predicted"/>